<organism evidence="3 4">
    <name type="scientific">Ferrimonas marina</name>
    <dbReference type="NCBI Taxonomy" id="299255"/>
    <lineage>
        <taxon>Bacteria</taxon>
        <taxon>Pseudomonadati</taxon>
        <taxon>Pseudomonadota</taxon>
        <taxon>Gammaproteobacteria</taxon>
        <taxon>Alteromonadales</taxon>
        <taxon>Ferrimonadaceae</taxon>
        <taxon>Ferrimonas</taxon>
    </lineage>
</organism>
<dbReference type="PANTHER" id="PTHR12149:SF8">
    <property type="entry name" value="PROTEIN-RIBULOSAMINE 3-KINASE"/>
    <property type="match status" value="1"/>
</dbReference>
<dbReference type="RefSeq" id="WP_067654821.1">
    <property type="nucleotide sequence ID" value="NZ_FQXG01000001.1"/>
</dbReference>
<evidence type="ECO:0000256" key="1">
    <source>
        <dbReference type="ARBA" id="ARBA00009460"/>
    </source>
</evidence>
<dbReference type="Gene3D" id="3.30.200.20">
    <property type="entry name" value="Phosphorylase Kinase, domain 1"/>
    <property type="match status" value="1"/>
</dbReference>
<dbReference type="AlphaFoldDB" id="A0A1M5NJP4"/>
<gene>
    <name evidence="3" type="ORF">SAMN02745129_1081</name>
</gene>
<evidence type="ECO:0000313" key="4">
    <source>
        <dbReference type="Proteomes" id="UP000184268"/>
    </source>
</evidence>
<evidence type="ECO:0000256" key="2">
    <source>
        <dbReference type="PIRNR" id="PIRNR006221"/>
    </source>
</evidence>
<dbReference type="OrthoDB" id="5291879at2"/>
<keyword evidence="2 3" id="KW-0418">Kinase</keyword>
<dbReference type="InterPro" id="IPR011009">
    <property type="entry name" value="Kinase-like_dom_sf"/>
</dbReference>
<dbReference type="EMBL" id="FQXG01000001">
    <property type="protein sequence ID" value="SHG89738.1"/>
    <property type="molecule type" value="Genomic_DNA"/>
</dbReference>
<dbReference type="STRING" id="299255.SAMN02745129_1081"/>
<accession>A0A1M5NJP4</accession>
<dbReference type="SUPFAM" id="SSF56112">
    <property type="entry name" value="Protein kinase-like (PK-like)"/>
    <property type="match status" value="1"/>
</dbReference>
<dbReference type="Gene3D" id="3.90.1200.10">
    <property type="match status" value="1"/>
</dbReference>
<keyword evidence="4" id="KW-1185">Reference proteome</keyword>
<dbReference type="Pfam" id="PF03881">
    <property type="entry name" value="Fructosamin_kin"/>
    <property type="match status" value="1"/>
</dbReference>
<keyword evidence="2" id="KW-0808">Transferase</keyword>
<proteinExistence type="inferred from homology"/>
<sequence>MWNAISQQLSDALGREFKIQQRESITGGDIHRAFKVADHHCSLFVKVNERDKLELFQTEALGLNLLNRSELIVPEVVAMGTTSDQAFLALQYLDLGNATNAQWYQFGQALARLHRDNAQSQYGFDEDNFIGRTPQPNRWQSNWSQFFAEQRIGWQLKLAQDKGHQFGNIDRWIEACAQTLRHHQPQPSLLHGDLWRGNLGFVEGQGALFDPASYYGDRETDLAMTELFSPLPQDFYRGYDAEWPIDKGYAKRKPIYQLYHLLNHLNLFGGSYLQQCQMQMQELFCDAH</sequence>
<dbReference type="GO" id="GO:0016301">
    <property type="term" value="F:kinase activity"/>
    <property type="evidence" value="ECO:0007669"/>
    <property type="project" value="UniProtKB-UniRule"/>
</dbReference>
<dbReference type="PANTHER" id="PTHR12149">
    <property type="entry name" value="FRUCTOSAMINE 3 KINASE-RELATED PROTEIN"/>
    <property type="match status" value="1"/>
</dbReference>
<protein>
    <submittedName>
        <fullName evidence="3">Fructosamine-3-kinase</fullName>
    </submittedName>
</protein>
<dbReference type="PIRSF" id="PIRSF006221">
    <property type="entry name" value="Ketosamine-3-kinase"/>
    <property type="match status" value="1"/>
</dbReference>
<dbReference type="InterPro" id="IPR016477">
    <property type="entry name" value="Fructo-/Ketosamine-3-kinase"/>
</dbReference>
<name>A0A1M5NJP4_9GAMM</name>
<evidence type="ECO:0000313" key="3">
    <source>
        <dbReference type="EMBL" id="SHG89738.1"/>
    </source>
</evidence>
<comment type="similarity">
    <text evidence="1 2">Belongs to the fructosamine kinase family.</text>
</comment>
<dbReference type="Proteomes" id="UP000184268">
    <property type="component" value="Unassembled WGS sequence"/>
</dbReference>
<reference evidence="3 4" key="1">
    <citation type="submission" date="2016-11" db="EMBL/GenBank/DDBJ databases">
        <authorList>
            <person name="Jaros S."/>
            <person name="Januszkiewicz K."/>
            <person name="Wedrychowicz H."/>
        </authorList>
    </citation>
    <scope>NUCLEOTIDE SEQUENCE [LARGE SCALE GENOMIC DNA]</scope>
    <source>
        <strain evidence="3 4">DSM 16917</strain>
    </source>
</reference>